<dbReference type="Pfam" id="PF05772">
    <property type="entry name" value="NinB"/>
    <property type="match status" value="1"/>
</dbReference>
<dbReference type="InterPro" id="IPR036619">
    <property type="entry name" value="NinB_sf"/>
</dbReference>
<keyword evidence="2" id="KW-1185">Reference proteome</keyword>
<dbReference type="EMBL" id="LLXS01000048">
    <property type="protein sequence ID" value="KRG39109.1"/>
    <property type="molecule type" value="Genomic_DNA"/>
</dbReference>
<dbReference type="Gene3D" id="1.10.3790.10">
    <property type="entry name" value="NinB"/>
    <property type="match status" value="1"/>
</dbReference>
<evidence type="ECO:0000313" key="1">
    <source>
        <dbReference type="EMBL" id="KRG39109.1"/>
    </source>
</evidence>
<proteinExistence type="predicted"/>
<dbReference type="SUPFAM" id="SSF103370">
    <property type="entry name" value="NinB"/>
    <property type="match status" value="1"/>
</dbReference>
<reference evidence="1 2" key="1">
    <citation type="submission" date="2015-10" db="EMBL/GenBank/DDBJ databases">
        <title>Genome sequencing and analysis of members of genus Stenotrophomonas.</title>
        <authorList>
            <person name="Patil P.P."/>
            <person name="Midha S."/>
            <person name="Patil P.B."/>
        </authorList>
    </citation>
    <scope>NUCLEOTIDE SEQUENCE [LARGE SCALE GENOMIC DNA]</scope>
    <source>
        <strain evidence="1 2">JCM 9942</strain>
    </source>
</reference>
<dbReference type="AlphaFoldDB" id="A0A0R0A1R7"/>
<protein>
    <recommendedName>
        <fullName evidence="3">NinB family protein</fullName>
    </recommendedName>
</protein>
<accession>A0A0R0A1R7</accession>
<organism evidence="1 2">
    <name type="scientific">Stenotrophomonas pictorum JCM 9942</name>
    <dbReference type="NCBI Taxonomy" id="1236960"/>
    <lineage>
        <taxon>Bacteria</taxon>
        <taxon>Pseudomonadati</taxon>
        <taxon>Pseudomonadota</taxon>
        <taxon>Gammaproteobacteria</taxon>
        <taxon>Lysobacterales</taxon>
        <taxon>Lysobacteraceae</taxon>
        <taxon>Stenotrophomonas</taxon>
    </lineage>
</organism>
<name>A0A0R0A1R7_9GAMM</name>
<dbReference type="OrthoDB" id="6064804at2"/>
<dbReference type="InterPro" id="IPR008711">
    <property type="entry name" value="Recombinase_NinB"/>
</dbReference>
<sequence length="157" mass="17541">MKRLFVMRHDNPQRLVIADRAIAELLERVGVGQDTEVEIREPRRTLDANACMWATLGDIAAQVDWPHTNGKGEWAIARMPAESWKAVLTAAFEGETRMAQGVGGGSVMLGARTSQYSRRKMGEFIEFTHAFGAERGVRWSAKAEDELAMWAPVRRVA</sequence>
<comment type="caution">
    <text evidence="1">The sequence shown here is derived from an EMBL/GenBank/DDBJ whole genome shotgun (WGS) entry which is preliminary data.</text>
</comment>
<evidence type="ECO:0008006" key="3">
    <source>
        <dbReference type="Google" id="ProtNLM"/>
    </source>
</evidence>
<dbReference type="RefSeq" id="WP_054657383.1">
    <property type="nucleotide sequence ID" value="NZ_BAZI01000019.1"/>
</dbReference>
<evidence type="ECO:0000313" key="2">
    <source>
        <dbReference type="Proteomes" id="UP000050836"/>
    </source>
</evidence>
<dbReference type="Proteomes" id="UP000050836">
    <property type="component" value="Unassembled WGS sequence"/>
</dbReference>
<gene>
    <name evidence="1" type="ORF">ARC78_14920</name>
</gene>